<evidence type="ECO:0000256" key="2">
    <source>
        <dbReference type="SAM" id="Phobius"/>
    </source>
</evidence>
<feature type="non-terminal residue" evidence="3">
    <location>
        <position position="172"/>
    </location>
</feature>
<feature type="transmembrane region" description="Helical" evidence="2">
    <location>
        <begin position="39"/>
        <end position="59"/>
    </location>
</feature>
<keyword evidence="4" id="KW-1185">Reference proteome</keyword>
<proteinExistence type="predicted"/>
<name>A0ABR5J1M2_9ACTN</name>
<protein>
    <recommendedName>
        <fullName evidence="5">Secreted protein</fullName>
    </recommendedName>
</protein>
<evidence type="ECO:0000313" key="3">
    <source>
        <dbReference type="EMBL" id="KOG87310.1"/>
    </source>
</evidence>
<accession>A0ABR5J1M2</accession>
<reference evidence="3 4" key="1">
    <citation type="submission" date="2015-07" db="EMBL/GenBank/DDBJ databases">
        <authorList>
            <person name="Ju K.-S."/>
            <person name="Doroghazi J.R."/>
            <person name="Metcalf W.W."/>
        </authorList>
    </citation>
    <scope>NUCLEOTIDE SEQUENCE [LARGE SCALE GENOMIC DNA]</scope>
    <source>
        <strain evidence="3 4">NRRL B-3589</strain>
    </source>
</reference>
<evidence type="ECO:0008006" key="5">
    <source>
        <dbReference type="Google" id="ProtNLM"/>
    </source>
</evidence>
<keyword evidence="2" id="KW-0472">Membrane</keyword>
<comment type="caution">
    <text evidence="3">The sequence shown here is derived from an EMBL/GenBank/DDBJ whole genome shotgun (WGS) entry which is preliminary data.</text>
</comment>
<evidence type="ECO:0000313" key="4">
    <source>
        <dbReference type="Proteomes" id="UP000037020"/>
    </source>
</evidence>
<dbReference type="EMBL" id="LGUT01002311">
    <property type="protein sequence ID" value="KOG87310.1"/>
    <property type="molecule type" value="Genomic_DNA"/>
</dbReference>
<feature type="coiled-coil region" evidence="1">
    <location>
        <begin position="81"/>
        <end position="136"/>
    </location>
</feature>
<keyword evidence="2" id="KW-1133">Transmembrane helix</keyword>
<evidence type="ECO:0000256" key="1">
    <source>
        <dbReference type="SAM" id="Coils"/>
    </source>
</evidence>
<organism evidence="3 4">
    <name type="scientific">Streptomyces varsoviensis</name>
    <dbReference type="NCBI Taxonomy" id="67373"/>
    <lineage>
        <taxon>Bacteria</taxon>
        <taxon>Bacillati</taxon>
        <taxon>Actinomycetota</taxon>
        <taxon>Actinomycetes</taxon>
        <taxon>Kitasatosporales</taxon>
        <taxon>Streptomycetaceae</taxon>
        <taxon>Streptomyces</taxon>
    </lineage>
</organism>
<feature type="transmembrane region" description="Helical" evidence="2">
    <location>
        <begin position="12"/>
        <end position="33"/>
    </location>
</feature>
<keyword evidence="1" id="KW-0175">Coiled coil</keyword>
<keyword evidence="2" id="KW-0812">Transmembrane</keyword>
<dbReference type="Proteomes" id="UP000037020">
    <property type="component" value="Unassembled WGS sequence"/>
</dbReference>
<sequence length="172" mass="18591">MPRGRHRHSQPLHKLLAPTTVAATSVVCAAGSWVVGETLVIRSLAAAAGAAAVVGAFLMRHWDRGAGKRVTELTTALAREEWKTDERVAELENEAEEAREKRAALDTKLRAKRAELARLRTEHADLLRRYATAETERASALEVRRKLSLEAADPAAKALAGAAAGPEDRTEA</sequence>
<gene>
    <name evidence="3" type="ORF">ADK38_26160</name>
</gene>